<dbReference type="OrthoDB" id="112777at2"/>
<dbReference type="InterPro" id="IPR008030">
    <property type="entry name" value="NmrA-like"/>
</dbReference>
<dbReference type="RefSeq" id="WP_129120780.1">
    <property type="nucleotide sequence ID" value="NZ_PEIB01000001.1"/>
</dbReference>
<name>A0A4Q0YUE9_9GAMM</name>
<dbReference type="PANTHER" id="PTHR48079:SF6">
    <property type="entry name" value="NAD(P)-BINDING DOMAIN-CONTAINING PROTEIN-RELATED"/>
    <property type="match status" value="1"/>
</dbReference>
<sequence length="310" mass="34318">MKKALVLGASGGFGHYMAAALLEAGWHVVTLCRGGQTSLAPELRGKVDCLQGDAKNTAAVIKAALGCSILVYGVNPPYHKWRRDSLSLLSVSVDICREQGLKMVFPGNVYNFDPAKTPHVDENTAFNPRTEKGRMRVEMESHIREAVNVSNMTALIIRCGDYIGKYAPSTWLSELLSEQQGNIQIQCPDKKETKHSFAYLPNVASSAVALLDTELGDFETFHFAGYEFSMSELATEIKKKTGKPVITKNFPWLVIRLFSLLMPKLKGVIELRYLWQQPMSLSGKKLEGYLGADAKKQTPLFEALTESDLI</sequence>
<reference evidence="2 3" key="1">
    <citation type="submission" date="2017-10" db="EMBL/GenBank/DDBJ databases">
        <title>Nyctiphanis sp. nov., isolated from the stomach of the euphausiid Nyctiphanes simplex (Hansen, 1911) in the Gulf of California.</title>
        <authorList>
            <person name="Gomez-Gil B."/>
            <person name="Aguilar-Mendez M."/>
            <person name="Lopez-Cortes A."/>
            <person name="Gomez-Gutierrez J."/>
            <person name="Roque A."/>
            <person name="Lang E."/>
            <person name="Gonzalez-Castillo A."/>
        </authorList>
    </citation>
    <scope>NUCLEOTIDE SEQUENCE [LARGE SCALE GENOMIC DNA]</scope>
    <source>
        <strain evidence="2 3">CAIM 600</strain>
    </source>
</reference>
<dbReference type="AlphaFoldDB" id="A0A4Q0YUE9"/>
<dbReference type="InterPro" id="IPR051783">
    <property type="entry name" value="NAD(P)-dependent_oxidoreduct"/>
</dbReference>
<dbReference type="GO" id="GO:0005737">
    <property type="term" value="C:cytoplasm"/>
    <property type="evidence" value="ECO:0007669"/>
    <property type="project" value="TreeGrafter"/>
</dbReference>
<dbReference type="Proteomes" id="UP000290287">
    <property type="component" value="Unassembled WGS sequence"/>
</dbReference>
<keyword evidence="3" id="KW-1185">Reference proteome</keyword>
<dbReference type="PANTHER" id="PTHR48079">
    <property type="entry name" value="PROTEIN YEEZ"/>
    <property type="match status" value="1"/>
</dbReference>
<evidence type="ECO:0000259" key="1">
    <source>
        <dbReference type="Pfam" id="PF05368"/>
    </source>
</evidence>
<evidence type="ECO:0000313" key="3">
    <source>
        <dbReference type="Proteomes" id="UP000290287"/>
    </source>
</evidence>
<gene>
    <name evidence="2" type="ORF">CS022_01435</name>
</gene>
<evidence type="ECO:0000313" key="2">
    <source>
        <dbReference type="EMBL" id="RXJ74890.1"/>
    </source>
</evidence>
<dbReference type="InterPro" id="IPR036291">
    <property type="entry name" value="NAD(P)-bd_dom_sf"/>
</dbReference>
<accession>A0A4Q0YUE9</accession>
<dbReference type="Pfam" id="PF05368">
    <property type="entry name" value="NmrA"/>
    <property type="match status" value="1"/>
</dbReference>
<dbReference type="GO" id="GO:0004029">
    <property type="term" value="F:aldehyde dehydrogenase (NAD+) activity"/>
    <property type="evidence" value="ECO:0007669"/>
    <property type="project" value="TreeGrafter"/>
</dbReference>
<proteinExistence type="predicted"/>
<dbReference type="EMBL" id="PEIB01000001">
    <property type="protein sequence ID" value="RXJ74890.1"/>
    <property type="molecule type" value="Genomic_DNA"/>
</dbReference>
<organism evidence="2 3">
    <name type="scientific">Veronia nyctiphanis</name>
    <dbReference type="NCBI Taxonomy" id="1278244"/>
    <lineage>
        <taxon>Bacteria</taxon>
        <taxon>Pseudomonadati</taxon>
        <taxon>Pseudomonadota</taxon>
        <taxon>Gammaproteobacteria</taxon>
        <taxon>Vibrionales</taxon>
        <taxon>Vibrionaceae</taxon>
        <taxon>Veronia</taxon>
    </lineage>
</organism>
<protein>
    <recommendedName>
        <fullName evidence="1">NmrA-like domain-containing protein</fullName>
    </recommendedName>
</protein>
<comment type="caution">
    <text evidence="2">The sequence shown here is derived from an EMBL/GenBank/DDBJ whole genome shotgun (WGS) entry which is preliminary data.</text>
</comment>
<dbReference type="Gene3D" id="3.40.50.720">
    <property type="entry name" value="NAD(P)-binding Rossmann-like Domain"/>
    <property type="match status" value="1"/>
</dbReference>
<feature type="domain" description="NmrA-like" evidence="1">
    <location>
        <begin position="2"/>
        <end position="252"/>
    </location>
</feature>
<dbReference type="SUPFAM" id="SSF51735">
    <property type="entry name" value="NAD(P)-binding Rossmann-fold domains"/>
    <property type="match status" value="1"/>
</dbReference>